<reference evidence="10 11" key="1">
    <citation type="journal article" date="2013" name="BMC Genomics">
        <title>Reconstruction of the lipid metabolism for the microalga Monoraphidium neglectum from its genome sequence reveals characteristics suitable for biofuel production.</title>
        <authorList>
            <person name="Bogen C."/>
            <person name="Al-Dilaimi A."/>
            <person name="Albersmeier A."/>
            <person name="Wichmann J."/>
            <person name="Grundmann M."/>
            <person name="Rupp O."/>
            <person name="Lauersen K.J."/>
            <person name="Blifernez-Klassen O."/>
            <person name="Kalinowski J."/>
            <person name="Goesmann A."/>
            <person name="Mussgnug J.H."/>
            <person name="Kruse O."/>
        </authorList>
    </citation>
    <scope>NUCLEOTIDE SEQUENCE [LARGE SCALE GENOMIC DNA]</scope>
    <source>
        <strain evidence="10 11">SAG 48.87</strain>
    </source>
</reference>
<keyword evidence="1 7" id="KW-0698">rRNA processing</keyword>
<dbReference type="EC" id="2.1.1.-" evidence="7"/>
<evidence type="ECO:0000256" key="3">
    <source>
        <dbReference type="ARBA" id="ARBA00022679"/>
    </source>
</evidence>
<dbReference type="OrthoDB" id="74991at2759"/>
<feature type="binding site" evidence="6">
    <location>
        <position position="174"/>
    </location>
    <ligand>
        <name>S-adenosyl-L-methionine</name>
        <dbReference type="ChEBI" id="CHEBI:59789"/>
    </ligand>
</feature>
<dbReference type="Proteomes" id="UP000054498">
    <property type="component" value="Unassembled WGS sequence"/>
</dbReference>
<dbReference type="GO" id="GO:0000179">
    <property type="term" value="F:rRNA (adenine-N6,N6-)-dimethyltransferase activity"/>
    <property type="evidence" value="ECO:0007669"/>
    <property type="project" value="UniProtKB-UniRule"/>
</dbReference>
<dbReference type="InterPro" id="IPR020596">
    <property type="entry name" value="rRNA_Ade_Mease_Trfase_CS"/>
</dbReference>
<keyword evidence="2 6" id="KW-0489">Methyltransferase</keyword>
<protein>
    <recommendedName>
        <fullName evidence="7">rRNA adenine N(6)-methyltransferase</fullName>
        <ecNumber evidence="7">2.1.1.-</ecNumber>
    </recommendedName>
</protein>
<dbReference type="SMART" id="SM00650">
    <property type="entry name" value="rADc"/>
    <property type="match status" value="1"/>
</dbReference>
<organism evidence="10 11">
    <name type="scientific">Monoraphidium neglectum</name>
    <dbReference type="NCBI Taxonomy" id="145388"/>
    <lineage>
        <taxon>Eukaryota</taxon>
        <taxon>Viridiplantae</taxon>
        <taxon>Chlorophyta</taxon>
        <taxon>core chlorophytes</taxon>
        <taxon>Chlorophyceae</taxon>
        <taxon>CS clade</taxon>
        <taxon>Sphaeropleales</taxon>
        <taxon>Selenastraceae</taxon>
        <taxon>Monoraphidium</taxon>
    </lineage>
</organism>
<evidence type="ECO:0000256" key="5">
    <source>
        <dbReference type="ARBA" id="ARBA00022884"/>
    </source>
</evidence>
<keyword evidence="5 6" id="KW-0694">RNA-binding</keyword>
<keyword evidence="4 6" id="KW-0949">S-adenosyl-L-methionine</keyword>
<keyword evidence="3 6" id="KW-0808">Transferase</keyword>
<dbReference type="PANTHER" id="PTHR11727">
    <property type="entry name" value="DIMETHYLADENOSINE TRANSFERASE"/>
    <property type="match status" value="1"/>
</dbReference>
<evidence type="ECO:0000259" key="9">
    <source>
        <dbReference type="SMART" id="SM00650"/>
    </source>
</evidence>
<evidence type="ECO:0000256" key="7">
    <source>
        <dbReference type="RuleBase" id="RU362106"/>
    </source>
</evidence>
<evidence type="ECO:0000256" key="6">
    <source>
        <dbReference type="PROSITE-ProRule" id="PRU01026"/>
    </source>
</evidence>
<gene>
    <name evidence="10" type="ORF">MNEG_2570</name>
</gene>
<dbReference type="InterPro" id="IPR029063">
    <property type="entry name" value="SAM-dependent_MTases_sf"/>
</dbReference>
<feature type="binding site" evidence="6">
    <location>
        <position position="35"/>
    </location>
    <ligand>
        <name>S-adenosyl-L-methionine</name>
        <dbReference type="ChEBI" id="CHEBI:59789"/>
    </ligand>
</feature>
<keyword evidence="11" id="KW-1185">Reference proteome</keyword>
<accession>A0A0D2MYF2</accession>
<dbReference type="PANTHER" id="PTHR11727:SF27">
    <property type="entry name" value="RIBOSOMAL RNA SMALL SUBUNIT METHYLTRANSFERASE, CHLOROPLASTIC"/>
    <property type="match status" value="1"/>
</dbReference>
<evidence type="ECO:0000313" key="11">
    <source>
        <dbReference type="Proteomes" id="UP000054498"/>
    </source>
</evidence>
<sequence length="366" mass="39624">MWQAGGGTANKASATRANLKQANIKAKKSLGQNFLTDEAILKSIVAAAGVTAADVVLEVGPGTGNLTRCLVATGAQVIAVEKDDTLVERLREEFARTPNIELVHGDILRVGIPGILQQMQQRYEQKQQQQQQQEQQQQPEASTSGRGAPGPAPAQAWRQRPGGAGLGSLKVVANLPYNITKDFLKATLPLGGVVSELSIMIQHEVAERLVDPTPSRPDYRAMSIYTHYYSSPKYRLRIPRQKYFPVPGVDGALVTFRLAPPSKRPQVPSERAFHALVAKAFSERRKMMRNSMQPLYSSLQVEAALEACKLRRDARAQELSVERFVALHWALHRLKAAAAGDGAATQLAGGGESGQLAGTEPPADAL</sequence>
<feature type="binding site" evidence="6">
    <location>
        <position position="60"/>
    </location>
    <ligand>
        <name>S-adenosyl-L-methionine</name>
        <dbReference type="ChEBI" id="CHEBI:59789"/>
    </ligand>
</feature>
<dbReference type="STRING" id="145388.A0A0D2MYF2"/>
<dbReference type="Pfam" id="PF00398">
    <property type="entry name" value="RrnaAD"/>
    <property type="match status" value="1"/>
</dbReference>
<evidence type="ECO:0000313" key="10">
    <source>
        <dbReference type="EMBL" id="KIZ05392.1"/>
    </source>
</evidence>
<evidence type="ECO:0000256" key="2">
    <source>
        <dbReference type="ARBA" id="ARBA00022603"/>
    </source>
</evidence>
<dbReference type="AlphaFoldDB" id="A0A0D2MYF2"/>
<dbReference type="PROSITE" id="PS51689">
    <property type="entry name" value="SAM_RNA_A_N6_MT"/>
    <property type="match status" value="1"/>
</dbReference>
<feature type="domain" description="Ribosomal RNA adenine methylase transferase N-terminal" evidence="9">
    <location>
        <begin position="40"/>
        <end position="260"/>
    </location>
</feature>
<dbReference type="EMBL" id="KK100513">
    <property type="protein sequence ID" value="KIZ05392.1"/>
    <property type="molecule type" value="Genomic_DNA"/>
</dbReference>
<comment type="similarity">
    <text evidence="6 7">Belongs to the class I-like SAM-binding methyltransferase superfamily. rRNA adenine N(6)-methyltransferase family.</text>
</comment>
<evidence type="ECO:0000256" key="4">
    <source>
        <dbReference type="ARBA" id="ARBA00022691"/>
    </source>
</evidence>
<dbReference type="InterPro" id="IPR020598">
    <property type="entry name" value="rRNA_Ade_methylase_Trfase_N"/>
</dbReference>
<evidence type="ECO:0000256" key="1">
    <source>
        <dbReference type="ARBA" id="ARBA00022552"/>
    </source>
</evidence>
<dbReference type="FunFam" id="1.10.8.100:FF:000001">
    <property type="entry name" value="Ribosomal RNA small subunit methyltransferase A"/>
    <property type="match status" value="1"/>
</dbReference>
<feature type="binding site" evidence="6">
    <location>
        <position position="106"/>
    </location>
    <ligand>
        <name>S-adenosyl-L-methionine</name>
        <dbReference type="ChEBI" id="CHEBI:59789"/>
    </ligand>
</feature>
<feature type="region of interest" description="Disordered" evidence="8">
    <location>
        <begin position="121"/>
        <end position="160"/>
    </location>
</feature>
<dbReference type="RefSeq" id="XP_013904411.1">
    <property type="nucleotide sequence ID" value="XM_014048957.1"/>
</dbReference>
<dbReference type="InterPro" id="IPR023165">
    <property type="entry name" value="rRNA_Ade_diMease-like_C"/>
</dbReference>
<dbReference type="GO" id="GO:0003723">
    <property type="term" value="F:RNA binding"/>
    <property type="evidence" value="ECO:0007669"/>
    <property type="project" value="UniProtKB-UniRule"/>
</dbReference>
<feature type="compositionally biased region" description="Low complexity" evidence="8">
    <location>
        <begin position="121"/>
        <end position="138"/>
    </location>
</feature>
<feature type="binding site" evidence="6">
    <location>
        <position position="33"/>
    </location>
    <ligand>
        <name>S-adenosyl-L-methionine</name>
        <dbReference type="ChEBI" id="CHEBI:59789"/>
    </ligand>
</feature>
<name>A0A0D2MYF2_9CHLO</name>
<proteinExistence type="inferred from homology"/>
<dbReference type="InterPro" id="IPR001737">
    <property type="entry name" value="KsgA/Erm"/>
</dbReference>
<dbReference type="KEGG" id="mng:MNEG_2570"/>
<dbReference type="CDD" id="cd02440">
    <property type="entry name" value="AdoMet_MTases"/>
    <property type="match status" value="1"/>
</dbReference>
<dbReference type="SUPFAM" id="SSF53335">
    <property type="entry name" value="S-adenosyl-L-methionine-dependent methyltransferases"/>
    <property type="match status" value="1"/>
</dbReference>
<feature type="binding site" evidence="6">
    <location>
        <position position="81"/>
    </location>
    <ligand>
        <name>S-adenosyl-L-methionine</name>
        <dbReference type="ChEBI" id="CHEBI:59789"/>
    </ligand>
</feature>
<dbReference type="Gene3D" id="3.40.50.150">
    <property type="entry name" value="Vaccinia Virus protein VP39"/>
    <property type="match status" value="1"/>
</dbReference>
<dbReference type="PROSITE" id="PS01131">
    <property type="entry name" value="RRNA_A_DIMETH"/>
    <property type="match status" value="1"/>
</dbReference>
<evidence type="ECO:0000256" key="8">
    <source>
        <dbReference type="SAM" id="MobiDB-lite"/>
    </source>
</evidence>
<dbReference type="GeneID" id="25735448"/>
<dbReference type="Gene3D" id="1.10.8.100">
    <property type="entry name" value="Ribosomal RNA adenine dimethylase-like, domain 2"/>
    <property type="match status" value="1"/>
</dbReference>